<feature type="transmembrane region" description="Helical" evidence="8">
    <location>
        <begin position="70"/>
        <end position="90"/>
    </location>
</feature>
<evidence type="ECO:0000256" key="3">
    <source>
        <dbReference type="ARBA" id="ARBA00022692"/>
    </source>
</evidence>
<evidence type="ECO:0000256" key="5">
    <source>
        <dbReference type="ARBA" id="ARBA00022989"/>
    </source>
</evidence>
<comment type="subcellular location">
    <subcellularLocation>
        <location evidence="1">Membrane</location>
        <topology evidence="1">Multi-pass membrane protein</topology>
    </subcellularLocation>
</comment>
<evidence type="ECO:0000256" key="2">
    <source>
        <dbReference type="ARBA" id="ARBA00005982"/>
    </source>
</evidence>
<feature type="transmembrane region" description="Helical" evidence="8">
    <location>
        <begin position="260"/>
        <end position="278"/>
    </location>
</feature>
<protein>
    <submittedName>
        <fullName evidence="10">Solute carrier family 15 (Oligopeptide transporter), member 1</fullName>
    </submittedName>
</protein>
<keyword evidence="6 8" id="KW-0472">Membrane</keyword>
<dbReference type="GO" id="GO:0022857">
    <property type="term" value="F:transmembrane transporter activity"/>
    <property type="evidence" value="ECO:0007669"/>
    <property type="project" value="InterPro"/>
</dbReference>
<dbReference type="Pfam" id="PF00854">
    <property type="entry name" value="PTR2"/>
    <property type="match status" value="2"/>
</dbReference>
<keyword evidence="9" id="KW-1185">Reference proteome</keyword>
<keyword evidence="4" id="KW-0813">Transport</keyword>
<dbReference type="GO" id="GO:0015833">
    <property type="term" value="P:peptide transport"/>
    <property type="evidence" value="ECO:0007669"/>
    <property type="project" value="UniProtKB-KW"/>
</dbReference>
<dbReference type="InterPro" id="IPR000109">
    <property type="entry name" value="POT_fam"/>
</dbReference>
<feature type="transmembrane region" description="Helical" evidence="8">
    <location>
        <begin position="208"/>
        <end position="233"/>
    </location>
</feature>
<dbReference type="WBParaSite" id="ALUE_0001567401-mRNA-1">
    <property type="protein sequence ID" value="ALUE_0001567401-mRNA-1"/>
    <property type="gene ID" value="ALUE_0001567401"/>
</dbReference>
<comment type="similarity">
    <text evidence="2">Belongs to the major facilitator superfamily. Proton-dependent oligopeptide transporter (POT/PTR) (TC 2.A.17) family.</text>
</comment>
<accession>A0A0M3ICN9</accession>
<dbReference type="Gene3D" id="1.20.1250.20">
    <property type="entry name" value="MFS general substrate transporter like domains"/>
    <property type="match status" value="2"/>
</dbReference>
<feature type="compositionally biased region" description="Low complexity" evidence="7">
    <location>
        <begin position="1"/>
        <end position="18"/>
    </location>
</feature>
<dbReference type="Proteomes" id="UP000036681">
    <property type="component" value="Unplaced"/>
</dbReference>
<name>A0A0M3ICN9_ASCLU</name>
<feature type="region of interest" description="Disordered" evidence="7">
    <location>
        <begin position="1"/>
        <end position="43"/>
    </location>
</feature>
<dbReference type="GO" id="GO:0016020">
    <property type="term" value="C:membrane"/>
    <property type="evidence" value="ECO:0007669"/>
    <property type="project" value="UniProtKB-SubCell"/>
</dbReference>
<dbReference type="InterPro" id="IPR036259">
    <property type="entry name" value="MFS_trans_sf"/>
</dbReference>
<proteinExistence type="inferred from homology"/>
<evidence type="ECO:0000256" key="8">
    <source>
        <dbReference type="SAM" id="Phobius"/>
    </source>
</evidence>
<dbReference type="AlphaFoldDB" id="A0A0M3ICN9"/>
<keyword evidence="4" id="KW-0653">Protein transport</keyword>
<dbReference type="PANTHER" id="PTHR11654">
    <property type="entry name" value="OLIGOPEPTIDE TRANSPORTER-RELATED"/>
    <property type="match status" value="1"/>
</dbReference>
<evidence type="ECO:0000313" key="10">
    <source>
        <dbReference type="WBParaSite" id="ALUE_0001567401-mRNA-1"/>
    </source>
</evidence>
<keyword evidence="3 8" id="KW-0812">Transmembrane</keyword>
<organism evidence="9 10">
    <name type="scientific">Ascaris lumbricoides</name>
    <name type="common">Giant roundworm</name>
    <dbReference type="NCBI Taxonomy" id="6252"/>
    <lineage>
        <taxon>Eukaryota</taxon>
        <taxon>Metazoa</taxon>
        <taxon>Ecdysozoa</taxon>
        <taxon>Nematoda</taxon>
        <taxon>Chromadorea</taxon>
        <taxon>Rhabditida</taxon>
        <taxon>Spirurina</taxon>
        <taxon>Ascaridomorpha</taxon>
        <taxon>Ascaridoidea</taxon>
        <taxon>Ascarididae</taxon>
        <taxon>Ascaris</taxon>
    </lineage>
</organism>
<evidence type="ECO:0000256" key="6">
    <source>
        <dbReference type="ARBA" id="ARBA00023136"/>
    </source>
</evidence>
<feature type="transmembrane region" description="Helical" evidence="8">
    <location>
        <begin position="96"/>
        <end position="120"/>
    </location>
</feature>
<feature type="transmembrane region" description="Helical" evidence="8">
    <location>
        <begin position="132"/>
        <end position="151"/>
    </location>
</feature>
<evidence type="ECO:0000256" key="1">
    <source>
        <dbReference type="ARBA" id="ARBA00004141"/>
    </source>
</evidence>
<keyword evidence="4" id="KW-0571">Peptide transport</keyword>
<reference evidence="10" key="1">
    <citation type="submission" date="2017-02" db="UniProtKB">
        <authorList>
            <consortium name="WormBaseParasite"/>
        </authorList>
    </citation>
    <scope>IDENTIFICATION</scope>
</reference>
<sequence length="323" mass="35620">MNGPSTQTSETTPTSSTTDENLSCPAAGTEKVEKVEPTDPDPEPKSFVAMMKRWPKATFCIIGNEFCERFSFVGMRAVLTLYVMNIMAFSDNNATVLFHSFIVLCYTTPLFGSILADGYIGKFCHLWAAGEMLRYLDIIALVVIGIGTGGIKPCVCAFGGDQFNPNHLRMISIFFSVFYFTINAGSTISTLVTPMLRTVPCNGSDSCYPLAFGIPAGLMVLATLIFASGSVFYKKIPPKENVMARVCSTIGKRFVEDVKSLFRVIIVFLPVPFFWSLYDQQGSRWIIQAVAMNSRITGSFTVLPDQMITLNAILILIFIPIFQ</sequence>
<evidence type="ECO:0000256" key="4">
    <source>
        <dbReference type="ARBA" id="ARBA00022856"/>
    </source>
</evidence>
<dbReference type="SUPFAM" id="SSF103473">
    <property type="entry name" value="MFS general substrate transporter"/>
    <property type="match status" value="1"/>
</dbReference>
<feature type="transmembrane region" description="Helical" evidence="8">
    <location>
        <begin position="171"/>
        <end position="196"/>
    </location>
</feature>
<feature type="transmembrane region" description="Helical" evidence="8">
    <location>
        <begin position="299"/>
        <end position="322"/>
    </location>
</feature>
<evidence type="ECO:0000256" key="7">
    <source>
        <dbReference type="SAM" id="MobiDB-lite"/>
    </source>
</evidence>
<keyword evidence="5 8" id="KW-1133">Transmembrane helix</keyword>
<evidence type="ECO:0000313" key="9">
    <source>
        <dbReference type="Proteomes" id="UP000036681"/>
    </source>
</evidence>